<dbReference type="InterPro" id="IPR036439">
    <property type="entry name" value="Dockerin_dom_sf"/>
</dbReference>
<dbReference type="GO" id="GO:0000272">
    <property type="term" value="P:polysaccharide catabolic process"/>
    <property type="evidence" value="ECO:0007669"/>
    <property type="project" value="InterPro"/>
</dbReference>
<evidence type="ECO:0000313" key="6">
    <source>
        <dbReference type="Proteomes" id="UP000315471"/>
    </source>
</evidence>
<dbReference type="Gene3D" id="1.10.640.10">
    <property type="entry name" value="Haem peroxidase domain superfamily, animal type"/>
    <property type="match status" value="1"/>
</dbReference>
<keyword evidence="5" id="KW-0575">Peroxidase</keyword>
<feature type="region of interest" description="Disordered" evidence="4">
    <location>
        <begin position="780"/>
        <end position="863"/>
    </location>
</feature>
<dbReference type="Pfam" id="PF00404">
    <property type="entry name" value="Dockerin_1"/>
    <property type="match status" value="1"/>
</dbReference>
<dbReference type="GO" id="GO:0020037">
    <property type="term" value="F:heme binding"/>
    <property type="evidence" value="ECO:0007669"/>
    <property type="project" value="InterPro"/>
</dbReference>
<dbReference type="GO" id="GO:0004553">
    <property type="term" value="F:hydrolase activity, hydrolyzing O-glycosyl compounds"/>
    <property type="evidence" value="ECO:0007669"/>
    <property type="project" value="InterPro"/>
</dbReference>
<comment type="subcellular location">
    <subcellularLocation>
        <location evidence="1">Secreted</location>
    </subcellularLocation>
</comment>
<evidence type="ECO:0000256" key="1">
    <source>
        <dbReference type="ARBA" id="ARBA00004613"/>
    </source>
</evidence>
<accession>A0A5C6E952</accession>
<organism evidence="5 6">
    <name type="scientific">Novipirellula aureliae</name>
    <dbReference type="NCBI Taxonomy" id="2527966"/>
    <lineage>
        <taxon>Bacteria</taxon>
        <taxon>Pseudomonadati</taxon>
        <taxon>Planctomycetota</taxon>
        <taxon>Planctomycetia</taxon>
        <taxon>Pirellulales</taxon>
        <taxon>Pirellulaceae</taxon>
        <taxon>Novipirellula</taxon>
    </lineage>
</organism>
<sequence>MENFIRRWIDNPQPASRKATTKKQRNKRRTMRRRLRAESLEARQLLAANIFHNDVVPEDVNEDGVVSAIDALTIINRLSYASQRGAIDDGGLLQRGPGEMTDVNNDGVDSPLDALMVINRLSRDRGRFRSPDSGNHHDIDLPADDRDELPSELPTETPLSGLPTEYRSIDGSANNLENTELGTVGTQLIRVADNDYADGISEPAGEDRPSAREISNVLATDDGLISDRDMSAFVYVWGQFIDHDITRTPSGGESFDIEVPTGDEYFDPFGTGSQTISLTRSLYDSETGVDSPREQINTITTWLDGSVVYGSDDATATALRTLSDGQLKTSEGDLLPFNNEETFPDGTLAMDNDAGIVPNDELFAAGDVRANENIELTAIQTLFVREHNRLAEEIAAADSTLSDEEIYQQARAIVVAELQAITYNEWLPAFLGADTISDYEGYDSSVDPTIANEFSTAAFRFGHSLLGDDVEFLDNEGNESAEEIPLSQAFSNPEAVSENGIDSIIKYLTADPSSELDIQTVDSVRNFLFGPPGSDGLDLVSLNIQRGRDHGLSDYNSTRVAYGLDPVESFADITSDPDVQEKLEQLYGSVDDIDLWVGGLVEDHVEGASVGETFQAIITDQFERLRDADRFWYENTFSESALAEIESTTLADIVERNTELTDLQNDVFFFSASISGTVTTDSDGRTSANANDISKQGGTTQGASDQVIQLVSDGEVVAETTTDSEGHYRFDVQDGLRTGEYEVHLISQTDDVATTIAMKEVAITTGDVHLQDLNFSITCDDNGDEIEVTPSGDHSGSRPDSGQRSGSGQRSNLDPRSGPGFGNEQSSNGQSSRADLTRGSSLSPDLVDPFFSGQEDAFGNRTR</sequence>
<feature type="compositionally biased region" description="Low complexity" evidence="4">
    <location>
        <begin position="798"/>
        <end position="811"/>
    </location>
</feature>
<dbReference type="Pfam" id="PF03098">
    <property type="entry name" value="An_peroxidase"/>
    <property type="match status" value="1"/>
</dbReference>
<feature type="compositionally biased region" description="Polar residues" evidence="4">
    <location>
        <begin position="823"/>
        <end position="843"/>
    </location>
</feature>
<keyword evidence="3" id="KW-0325">Glycoprotein</keyword>
<dbReference type="GO" id="GO:0005576">
    <property type="term" value="C:extracellular region"/>
    <property type="evidence" value="ECO:0007669"/>
    <property type="project" value="UniProtKB-SubCell"/>
</dbReference>
<proteinExistence type="predicted"/>
<dbReference type="SUPFAM" id="SSF117074">
    <property type="entry name" value="Hypothetical protein PA1324"/>
    <property type="match status" value="1"/>
</dbReference>
<dbReference type="RefSeq" id="WP_146599240.1">
    <property type="nucleotide sequence ID" value="NZ_SJPY01000002.1"/>
</dbReference>
<dbReference type="InterPro" id="IPR037120">
    <property type="entry name" value="Haem_peroxidase_sf_animal"/>
</dbReference>
<evidence type="ECO:0000256" key="4">
    <source>
        <dbReference type="SAM" id="MobiDB-lite"/>
    </source>
</evidence>
<comment type="caution">
    <text evidence="5">The sequence shown here is derived from an EMBL/GenBank/DDBJ whole genome shotgun (WGS) entry which is preliminary data.</text>
</comment>
<dbReference type="PROSITE" id="PS50292">
    <property type="entry name" value="PEROXIDASE_3"/>
    <property type="match status" value="1"/>
</dbReference>
<dbReference type="InterPro" id="IPR002105">
    <property type="entry name" value="Dockerin_1_rpt"/>
</dbReference>
<dbReference type="GO" id="GO:0004601">
    <property type="term" value="F:peroxidase activity"/>
    <property type="evidence" value="ECO:0007669"/>
    <property type="project" value="UniProtKB-KW"/>
</dbReference>
<name>A0A5C6E952_9BACT</name>
<feature type="region of interest" description="Disordered" evidence="4">
    <location>
        <begin position="125"/>
        <end position="177"/>
    </location>
</feature>
<protein>
    <submittedName>
        <fullName evidence="5">Peroxidase</fullName>
    </submittedName>
</protein>
<feature type="region of interest" description="Disordered" evidence="4">
    <location>
        <begin position="680"/>
        <end position="702"/>
    </location>
</feature>
<feature type="compositionally biased region" description="Basic and acidic residues" evidence="4">
    <location>
        <begin position="125"/>
        <end position="144"/>
    </location>
</feature>
<keyword evidence="2" id="KW-0964">Secreted</keyword>
<dbReference type="Proteomes" id="UP000315471">
    <property type="component" value="Unassembled WGS sequence"/>
</dbReference>
<dbReference type="AlphaFoldDB" id="A0A5C6E952"/>
<dbReference type="Gene3D" id="2.60.40.10">
    <property type="entry name" value="Immunoglobulins"/>
    <property type="match status" value="1"/>
</dbReference>
<dbReference type="EMBL" id="SJPY01000002">
    <property type="protein sequence ID" value="TWU44251.1"/>
    <property type="molecule type" value="Genomic_DNA"/>
</dbReference>
<evidence type="ECO:0000256" key="2">
    <source>
        <dbReference type="ARBA" id="ARBA00022525"/>
    </source>
</evidence>
<evidence type="ECO:0000313" key="5">
    <source>
        <dbReference type="EMBL" id="TWU44251.1"/>
    </source>
</evidence>
<dbReference type="SUPFAM" id="SSF48113">
    <property type="entry name" value="Heme-dependent peroxidases"/>
    <property type="match status" value="1"/>
</dbReference>
<dbReference type="PANTHER" id="PTHR11475">
    <property type="entry name" value="OXIDASE/PEROXIDASE"/>
    <property type="match status" value="1"/>
</dbReference>
<keyword evidence="6" id="KW-1185">Reference proteome</keyword>
<dbReference type="InterPro" id="IPR019791">
    <property type="entry name" value="Haem_peroxidase_animal"/>
</dbReference>
<dbReference type="PANTHER" id="PTHR11475:SF4">
    <property type="entry name" value="CHORION PEROXIDASE"/>
    <property type="match status" value="1"/>
</dbReference>
<dbReference type="PRINTS" id="PR00457">
    <property type="entry name" value="ANPEROXIDASE"/>
</dbReference>
<keyword evidence="5" id="KW-0560">Oxidoreductase</keyword>
<dbReference type="CDD" id="cd09822">
    <property type="entry name" value="peroxinectin_like_bacterial"/>
    <property type="match status" value="1"/>
</dbReference>
<dbReference type="OrthoDB" id="9765610at2"/>
<dbReference type="InterPro" id="IPR013783">
    <property type="entry name" value="Ig-like_fold"/>
</dbReference>
<dbReference type="GO" id="GO:0006979">
    <property type="term" value="P:response to oxidative stress"/>
    <property type="evidence" value="ECO:0007669"/>
    <property type="project" value="InterPro"/>
</dbReference>
<evidence type="ECO:0000256" key="3">
    <source>
        <dbReference type="ARBA" id="ARBA00023180"/>
    </source>
</evidence>
<dbReference type="InterPro" id="IPR010255">
    <property type="entry name" value="Haem_peroxidase_sf"/>
</dbReference>
<gene>
    <name evidence="5" type="ORF">Q31b_17870</name>
</gene>
<dbReference type="SUPFAM" id="SSF63446">
    <property type="entry name" value="Type I dockerin domain"/>
    <property type="match status" value="1"/>
</dbReference>
<reference evidence="5 6" key="1">
    <citation type="submission" date="2019-02" db="EMBL/GenBank/DDBJ databases">
        <title>Deep-cultivation of Planctomycetes and their phenomic and genomic characterization uncovers novel biology.</title>
        <authorList>
            <person name="Wiegand S."/>
            <person name="Jogler M."/>
            <person name="Boedeker C."/>
            <person name="Pinto D."/>
            <person name="Vollmers J."/>
            <person name="Rivas-Marin E."/>
            <person name="Kohn T."/>
            <person name="Peeters S.H."/>
            <person name="Heuer A."/>
            <person name="Rast P."/>
            <person name="Oberbeckmann S."/>
            <person name="Bunk B."/>
            <person name="Jeske O."/>
            <person name="Meyerdierks A."/>
            <person name="Storesund J.E."/>
            <person name="Kallscheuer N."/>
            <person name="Luecker S."/>
            <person name="Lage O.M."/>
            <person name="Pohl T."/>
            <person name="Merkel B.J."/>
            <person name="Hornburger P."/>
            <person name="Mueller R.-W."/>
            <person name="Bruemmer F."/>
            <person name="Labrenz M."/>
            <person name="Spormann A.M."/>
            <person name="Op Den Camp H."/>
            <person name="Overmann J."/>
            <person name="Amann R."/>
            <person name="Jetten M.S.M."/>
            <person name="Mascher T."/>
            <person name="Medema M.H."/>
            <person name="Devos D.P."/>
            <person name="Kaster A.-K."/>
            <person name="Ovreas L."/>
            <person name="Rohde M."/>
            <person name="Galperin M.Y."/>
            <person name="Jogler C."/>
        </authorList>
    </citation>
    <scope>NUCLEOTIDE SEQUENCE [LARGE SCALE GENOMIC DNA]</scope>
    <source>
        <strain evidence="5 6">Q31b</strain>
    </source>
</reference>